<evidence type="ECO:0000259" key="8">
    <source>
        <dbReference type="Pfam" id="PF04545"/>
    </source>
</evidence>
<dbReference type="InterPro" id="IPR014284">
    <property type="entry name" value="RNA_pol_sigma-70_dom"/>
</dbReference>
<dbReference type="InterPro" id="IPR007624">
    <property type="entry name" value="RNA_pol_sigma70_r3"/>
</dbReference>
<dbReference type="CDD" id="cd06171">
    <property type="entry name" value="Sigma70_r4"/>
    <property type="match status" value="1"/>
</dbReference>
<evidence type="ECO:0000313" key="10">
    <source>
        <dbReference type="Proteomes" id="UP001142153"/>
    </source>
</evidence>
<dbReference type="Pfam" id="PF04545">
    <property type="entry name" value="Sigma70_r4"/>
    <property type="match status" value="1"/>
</dbReference>
<accession>A0ABT4PMT6</accession>
<protein>
    <submittedName>
        <fullName evidence="9">SigB/SigF/SigG family RNA polymerase sigma factor</fullName>
    </submittedName>
</protein>
<comment type="caution">
    <text evidence="9">The sequence shown here is derived from an EMBL/GenBank/DDBJ whole genome shotgun (WGS) entry which is preliminary data.</text>
</comment>
<dbReference type="SUPFAM" id="SSF88659">
    <property type="entry name" value="Sigma3 and sigma4 domains of RNA polymerase sigma factors"/>
    <property type="match status" value="2"/>
</dbReference>
<keyword evidence="10" id="KW-1185">Reference proteome</keyword>
<evidence type="ECO:0000256" key="2">
    <source>
        <dbReference type="ARBA" id="ARBA00023082"/>
    </source>
</evidence>
<dbReference type="InterPro" id="IPR007627">
    <property type="entry name" value="RNA_pol_sigma70_r2"/>
</dbReference>
<dbReference type="InterPro" id="IPR013324">
    <property type="entry name" value="RNA_pol_sigma_r3/r4-like"/>
</dbReference>
<feature type="domain" description="RNA polymerase sigma-70 region 2" evidence="7">
    <location>
        <begin position="52"/>
        <end position="120"/>
    </location>
</feature>
<dbReference type="InterPro" id="IPR013325">
    <property type="entry name" value="RNA_pol_sigma_r2"/>
</dbReference>
<keyword evidence="3" id="KW-0238">DNA-binding</keyword>
<dbReference type="PRINTS" id="PR00046">
    <property type="entry name" value="SIGMA70FCT"/>
</dbReference>
<keyword evidence="2" id="KW-0731">Sigma factor</keyword>
<dbReference type="EMBL" id="JAPZPY010000001">
    <property type="protein sequence ID" value="MCZ8377784.1"/>
    <property type="molecule type" value="Genomic_DNA"/>
</dbReference>
<evidence type="ECO:0000259" key="6">
    <source>
        <dbReference type="Pfam" id="PF04539"/>
    </source>
</evidence>
<dbReference type="PANTHER" id="PTHR30385">
    <property type="entry name" value="SIGMA FACTOR F FLAGELLAR"/>
    <property type="match status" value="1"/>
</dbReference>
<dbReference type="NCBIfam" id="NF005514">
    <property type="entry name" value="PRK07122.1"/>
    <property type="match status" value="1"/>
</dbReference>
<evidence type="ECO:0000256" key="1">
    <source>
        <dbReference type="ARBA" id="ARBA00023015"/>
    </source>
</evidence>
<sequence>MTTIERTREERSGRRRPQSRPSDYEDVLVLFAGLALLPEGSAEHQRQRDRIIARCLPLAEHCAQRYVNRGEPRDDLVQIARLGLVNAVNRFDVDKGVDFLSFAVPTIMGEIKRYFRDSGWSVNVPRRLKERHQLLGATVAELSQRLNRAPTASEIAAELRLDRAEVVEGLIAGSCYRTLSTDAATGGGGDDDSGPVLADTLGGNDPDMANIENREALRPLLAALPERERTIIRLRFFESLTQTQIAERLGISQMHVSRLLARSLAKLRDGMLA</sequence>
<dbReference type="RefSeq" id="WP_269892622.1">
    <property type="nucleotide sequence ID" value="NZ_JAPZPY010000001.1"/>
</dbReference>
<evidence type="ECO:0000259" key="7">
    <source>
        <dbReference type="Pfam" id="PF04542"/>
    </source>
</evidence>
<evidence type="ECO:0000256" key="5">
    <source>
        <dbReference type="SAM" id="MobiDB-lite"/>
    </source>
</evidence>
<feature type="domain" description="RNA polymerase sigma-70 region 3" evidence="6">
    <location>
        <begin position="138"/>
        <end position="201"/>
    </location>
</feature>
<proteinExistence type="predicted"/>
<reference evidence="9" key="1">
    <citation type="submission" date="2022-12" db="EMBL/GenBank/DDBJ databases">
        <authorList>
            <person name="Deng Y."/>
            <person name="Zhang Y.-Q."/>
        </authorList>
    </citation>
    <scope>NUCLEOTIDE SEQUENCE</scope>
    <source>
        <strain evidence="9">CPCC 205372</strain>
    </source>
</reference>
<dbReference type="SUPFAM" id="SSF88946">
    <property type="entry name" value="Sigma2 domain of RNA polymerase sigma factors"/>
    <property type="match status" value="1"/>
</dbReference>
<dbReference type="PANTHER" id="PTHR30385:SF4">
    <property type="entry name" value="RNA POLYMERASE SIGMA-E FACTOR"/>
    <property type="match status" value="1"/>
</dbReference>
<evidence type="ECO:0000256" key="4">
    <source>
        <dbReference type="ARBA" id="ARBA00023163"/>
    </source>
</evidence>
<dbReference type="InterPro" id="IPR036388">
    <property type="entry name" value="WH-like_DNA-bd_sf"/>
</dbReference>
<feature type="domain" description="RNA polymerase sigma-70 region 4" evidence="8">
    <location>
        <begin position="220"/>
        <end position="268"/>
    </location>
</feature>
<feature type="region of interest" description="Disordered" evidence="5">
    <location>
        <begin position="1"/>
        <end position="21"/>
    </location>
</feature>
<keyword evidence="1" id="KW-0805">Transcription regulation</keyword>
<evidence type="ECO:0000256" key="3">
    <source>
        <dbReference type="ARBA" id="ARBA00023125"/>
    </source>
</evidence>
<dbReference type="Gene3D" id="1.20.120.1810">
    <property type="match status" value="1"/>
</dbReference>
<keyword evidence="4" id="KW-0804">Transcription</keyword>
<evidence type="ECO:0000313" key="9">
    <source>
        <dbReference type="EMBL" id="MCZ8377784.1"/>
    </source>
</evidence>
<dbReference type="Pfam" id="PF04542">
    <property type="entry name" value="Sigma70_r2"/>
    <property type="match status" value="1"/>
</dbReference>
<gene>
    <name evidence="9" type="ORF">O6P37_02815</name>
</gene>
<dbReference type="InterPro" id="IPR014322">
    <property type="entry name" value="RNA_pol_sigma-B/F/G"/>
</dbReference>
<dbReference type="Proteomes" id="UP001142153">
    <property type="component" value="Unassembled WGS sequence"/>
</dbReference>
<dbReference type="NCBIfam" id="TIGR02980">
    <property type="entry name" value="SigBFG"/>
    <property type="match status" value="1"/>
</dbReference>
<name>A0ABT4PMT6_9MYCO</name>
<dbReference type="Pfam" id="PF04539">
    <property type="entry name" value="Sigma70_r3"/>
    <property type="match status" value="1"/>
</dbReference>
<dbReference type="Gene3D" id="1.10.10.10">
    <property type="entry name" value="Winged helix-like DNA-binding domain superfamily/Winged helix DNA-binding domain"/>
    <property type="match status" value="2"/>
</dbReference>
<dbReference type="InterPro" id="IPR000943">
    <property type="entry name" value="RNA_pol_sigma70"/>
</dbReference>
<feature type="compositionally biased region" description="Basic and acidic residues" evidence="5">
    <location>
        <begin position="1"/>
        <end position="12"/>
    </location>
</feature>
<organism evidence="9 10">
    <name type="scientific">Mycobacterium hippophais</name>
    <dbReference type="NCBI Taxonomy" id="3016340"/>
    <lineage>
        <taxon>Bacteria</taxon>
        <taxon>Bacillati</taxon>
        <taxon>Actinomycetota</taxon>
        <taxon>Actinomycetes</taxon>
        <taxon>Mycobacteriales</taxon>
        <taxon>Mycobacteriaceae</taxon>
        <taxon>Mycobacterium</taxon>
    </lineage>
</organism>
<dbReference type="InterPro" id="IPR007630">
    <property type="entry name" value="RNA_pol_sigma70_r4"/>
</dbReference>
<dbReference type="NCBIfam" id="TIGR02937">
    <property type="entry name" value="sigma70-ECF"/>
    <property type="match status" value="1"/>
</dbReference>